<gene>
    <name evidence="2" type="ORF">VA603_04175</name>
</gene>
<keyword evidence="3" id="KW-1185">Reference proteome</keyword>
<feature type="transmembrane region" description="Helical" evidence="1">
    <location>
        <begin position="6"/>
        <end position="25"/>
    </location>
</feature>
<reference evidence="2 3" key="1">
    <citation type="submission" date="2023-12" db="EMBL/GenBank/DDBJ databases">
        <title>Stenotrophomonas guangdongensis sp. nov., isolated from wilted pepper plants (Capsicum annuum).</title>
        <authorList>
            <person name="Qiu M."/>
            <person name="Li Y."/>
            <person name="Liu Q."/>
            <person name="Zhang X."/>
            <person name="Huang Y."/>
            <person name="Guo R."/>
            <person name="Hu M."/>
            <person name="Zhou J."/>
            <person name="Zhou X."/>
        </authorList>
    </citation>
    <scope>NUCLEOTIDE SEQUENCE [LARGE SCALE GENOMIC DNA]</scope>
    <source>
        <strain evidence="2 3">MH1</strain>
    </source>
</reference>
<evidence type="ECO:0008006" key="4">
    <source>
        <dbReference type="Google" id="ProtNLM"/>
    </source>
</evidence>
<accession>A0ABU5V061</accession>
<dbReference type="EMBL" id="JAYFUH010000061">
    <property type="protein sequence ID" value="MEA5666731.1"/>
    <property type="molecule type" value="Genomic_DNA"/>
</dbReference>
<keyword evidence="1" id="KW-0472">Membrane</keyword>
<evidence type="ECO:0000313" key="2">
    <source>
        <dbReference type="EMBL" id="MEA5666731.1"/>
    </source>
</evidence>
<evidence type="ECO:0000256" key="1">
    <source>
        <dbReference type="SAM" id="Phobius"/>
    </source>
</evidence>
<protein>
    <recommendedName>
        <fullName evidence="4">Transmembrane protein</fullName>
    </recommendedName>
</protein>
<keyword evidence="1" id="KW-0812">Transmembrane</keyword>
<dbReference type="RefSeq" id="WP_263863683.1">
    <property type="nucleotide sequence ID" value="NZ_JAYFUH010000061.1"/>
</dbReference>
<organism evidence="2 3">
    <name type="scientific">Stenotrophomonas capsici</name>
    <dbReference type="NCBI Taxonomy" id="3110230"/>
    <lineage>
        <taxon>Bacteria</taxon>
        <taxon>Pseudomonadati</taxon>
        <taxon>Pseudomonadota</taxon>
        <taxon>Gammaproteobacteria</taxon>
        <taxon>Lysobacterales</taxon>
        <taxon>Lysobacteraceae</taxon>
        <taxon>Stenotrophomonas</taxon>
    </lineage>
</organism>
<proteinExistence type="predicted"/>
<keyword evidence="1" id="KW-1133">Transmembrane helix</keyword>
<sequence>MKSNKILWMSVAIVVGIAVVAWISADYRDEVKAFLRALARAL</sequence>
<dbReference type="Proteomes" id="UP001301653">
    <property type="component" value="Unassembled WGS sequence"/>
</dbReference>
<comment type="caution">
    <text evidence="2">The sequence shown here is derived from an EMBL/GenBank/DDBJ whole genome shotgun (WGS) entry which is preliminary data.</text>
</comment>
<evidence type="ECO:0000313" key="3">
    <source>
        <dbReference type="Proteomes" id="UP001301653"/>
    </source>
</evidence>
<name>A0ABU5V061_9GAMM</name>